<protein>
    <recommendedName>
        <fullName evidence="10">Fluoride-specific ion channel FluC</fullName>
    </recommendedName>
</protein>
<evidence type="ECO:0000256" key="3">
    <source>
        <dbReference type="ARBA" id="ARBA00022692"/>
    </source>
</evidence>
<feature type="transmembrane region" description="Helical" evidence="10">
    <location>
        <begin position="120"/>
        <end position="142"/>
    </location>
</feature>
<evidence type="ECO:0000313" key="11">
    <source>
        <dbReference type="EMBL" id="PFG17880.1"/>
    </source>
</evidence>
<keyword evidence="10" id="KW-0479">Metal-binding</keyword>
<evidence type="ECO:0000256" key="6">
    <source>
        <dbReference type="ARBA" id="ARBA00023303"/>
    </source>
</evidence>
<dbReference type="Proteomes" id="UP000226079">
    <property type="component" value="Unassembled WGS sequence"/>
</dbReference>
<dbReference type="GO" id="GO:0046872">
    <property type="term" value="F:metal ion binding"/>
    <property type="evidence" value="ECO:0007669"/>
    <property type="project" value="UniProtKB-KW"/>
</dbReference>
<gene>
    <name evidence="10" type="primary">fluC</name>
    <name evidence="10" type="synonym">crcB</name>
    <name evidence="11" type="ORF">ATK74_2457</name>
</gene>
<keyword evidence="10" id="KW-0813">Transport</keyword>
<keyword evidence="6 10" id="KW-0407">Ion channel</keyword>
<evidence type="ECO:0000256" key="4">
    <source>
        <dbReference type="ARBA" id="ARBA00022989"/>
    </source>
</evidence>
<evidence type="ECO:0000256" key="8">
    <source>
        <dbReference type="ARBA" id="ARBA00035585"/>
    </source>
</evidence>
<feature type="binding site" evidence="10">
    <location>
        <position position="102"/>
    </location>
    <ligand>
        <name>Na(+)</name>
        <dbReference type="ChEBI" id="CHEBI:29101"/>
        <note>structural</note>
    </ligand>
</feature>
<evidence type="ECO:0000313" key="12">
    <source>
        <dbReference type="Proteomes" id="UP000226079"/>
    </source>
</evidence>
<feature type="transmembrane region" description="Helical" evidence="10">
    <location>
        <begin position="91"/>
        <end position="114"/>
    </location>
</feature>
<keyword evidence="3 10" id="KW-0812">Transmembrane</keyword>
<evidence type="ECO:0000256" key="10">
    <source>
        <dbReference type="HAMAP-Rule" id="MF_00454"/>
    </source>
</evidence>
<reference evidence="11 12" key="1">
    <citation type="submission" date="2017-10" db="EMBL/GenBank/DDBJ databases">
        <title>Sequencing the genomes of 1000 actinobacteria strains.</title>
        <authorList>
            <person name="Klenk H.-P."/>
        </authorList>
    </citation>
    <scope>NUCLEOTIDE SEQUENCE [LARGE SCALE GENOMIC DNA]</scope>
    <source>
        <strain evidence="11 12">DSM 15597</strain>
    </source>
</reference>
<sequence length="157" mass="16371">MVGAEPPSHSIPGLRLVHLPVRPAWLGVIFVGGTLGTAVRAALESTFAPVPGQWPWTTFWINLGGAFLLGALLEGLAISGADHGWRRGLRLGLGTGVLGGFTTYSTFAVESFGLIGSASWLIGLGYAIGSVLLGVAAAFVGVRAVRLPVRWLRGGRR</sequence>
<keyword evidence="10" id="KW-0406">Ion transport</keyword>
<dbReference type="AlphaFoldDB" id="A0A2A9CW73"/>
<keyword evidence="10" id="KW-0915">Sodium</keyword>
<accession>A0A2A9CW73</accession>
<keyword evidence="5 10" id="KW-0472">Membrane</keyword>
<dbReference type="RefSeq" id="WP_211283365.1">
    <property type="nucleotide sequence ID" value="NZ_PDJC01000001.1"/>
</dbReference>
<dbReference type="InterPro" id="IPR003691">
    <property type="entry name" value="FluC"/>
</dbReference>
<comment type="subcellular location">
    <subcellularLocation>
        <location evidence="1 10">Cell membrane</location>
        <topology evidence="1 10">Multi-pass membrane protein</topology>
    </subcellularLocation>
</comment>
<comment type="function">
    <text evidence="9 10">Fluoride-specific ion channel. Important for reducing fluoride concentration in the cell, thus reducing its toxicity.</text>
</comment>
<proteinExistence type="inferred from homology"/>
<name>A0A2A9CW73_9ACTN</name>
<dbReference type="PANTHER" id="PTHR28259">
    <property type="entry name" value="FLUORIDE EXPORT PROTEIN 1-RELATED"/>
    <property type="match status" value="1"/>
</dbReference>
<organism evidence="11 12">
    <name type="scientific">Propionicimonas paludicola</name>
    <dbReference type="NCBI Taxonomy" id="185243"/>
    <lineage>
        <taxon>Bacteria</taxon>
        <taxon>Bacillati</taxon>
        <taxon>Actinomycetota</taxon>
        <taxon>Actinomycetes</taxon>
        <taxon>Propionibacteriales</taxon>
        <taxon>Nocardioidaceae</taxon>
        <taxon>Propionicimonas</taxon>
    </lineage>
</organism>
<evidence type="ECO:0000256" key="1">
    <source>
        <dbReference type="ARBA" id="ARBA00004651"/>
    </source>
</evidence>
<evidence type="ECO:0000256" key="2">
    <source>
        <dbReference type="ARBA" id="ARBA00022475"/>
    </source>
</evidence>
<dbReference type="GO" id="GO:0140114">
    <property type="term" value="P:cellular detoxification of fluoride"/>
    <property type="evidence" value="ECO:0007669"/>
    <property type="project" value="UniProtKB-UniRule"/>
</dbReference>
<keyword evidence="4 10" id="KW-1133">Transmembrane helix</keyword>
<dbReference type="Pfam" id="PF02537">
    <property type="entry name" value="CRCB"/>
    <property type="match status" value="1"/>
</dbReference>
<comment type="activity regulation">
    <text evidence="10">Na(+) is not transported, but it plays an essential structural role and its presence is essential for fluoride channel function.</text>
</comment>
<dbReference type="GO" id="GO:0062054">
    <property type="term" value="F:fluoride channel activity"/>
    <property type="evidence" value="ECO:0007669"/>
    <property type="project" value="UniProtKB-UniRule"/>
</dbReference>
<feature type="transmembrane region" description="Helical" evidence="10">
    <location>
        <begin position="59"/>
        <end position="79"/>
    </location>
</feature>
<comment type="caution">
    <text evidence="11">The sequence shown here is derived from an EMBL/GenBank/DDBJ whole genome shotgun (WGS) entry which is preliminary data.</text>
</comment>
<comment type="catalytic activity">
    <reaction evidence="8">
        <text>fluoride(in) = fluoride(out)</text>
        <dbReference type="Rhea" id="RHEA:76159"/>
        <dbReference type="ChEBI" id="CHEBI:17051"/>
    </reaction>
    <physiologicalReaction direction="left-to-right" evidence="8">
        <dbReference type="Rhea" id="RHEA:76160"/>
    </physiologicalReaction>
</comment>
<feature type="transmembrane region" description="Helical" evidence="10">
    <location>
        <begin position="24"/>
        <end position="43"/>
    </location>
</feature>
<evidence type="ECO:0000256" key="9">
    <source>
        <dbReference type="ARBA" id="ARBA00049940"/>
    </source>
</evidence>
<keyword evidence="12" id="KW-1185">Reference proteome</keyword>
<evidence type="ECO:0000256" key="7">
    <source>
        <dbReference type="ARBA" id="ARBA00035120"/>
    </source>
</evidence>
<comment type="similarity">
    <text evidence="7 10">Belongs to the fluoride channel Fluc/FEX (TC 1.A.43) family.</text>
</comment>
<dbReference type="EMBL" id="PDJC01000001">
    <property type="protein sequence ID" value="PFG17880.1"/>
    <property type="molecule type" value="Genomic_DNA"/>
</dbReference>
<keyword evidence="2 10" id="KW-1003">Cell membrane</keyword>
<dbReference type="PANTHER" id="PTHR28259:SF1">
    <property type="entry name" value="FLUORIDE EXPORT PROTEIN 1-RELATED"/>
    <property type="match status" value="1"/>
</dbReference>
<dbReference type="GO" id="GO:0005886">
    <property type="term" value="C:plasma membrane"/>
    <property type="evidence" value="ECO:0007669"/>
    <property type="project" value="UniProtKB-SubCell"/>
</dbReference>
<feature type="binding site" evidence="10">
    <location>
        <position position="99"/>
    </location>
    <ligand>
        <name>Na(+)</name>
        <dbReference type="ChEBI" id="CHEBI:29101"/>
        <note>structural</note>
    </ligand>
</feature>
<evidence type="ECO:0000256" key="5">
    <source>
        <dbReference type="ARBA" id="ARBA00023136"/>
    </source>
</evidence>
<dbReference type="HAMAP" id="MF_00454">
    <property type="entry name" value="FluC"/>
    <property type="match status" value="1"/>
</dbReference>